<organism evidence="2 3">
    <name type="scientific">Diacronema lutheri</name>
    <name type="common">Unicellular marine alga</name>
    <name type="synonym">Monochrysis lutheri</name>
    <dbReference type="NCBI Taxonomy" id="2081491"/>
    <lineage>
        <taxon>Eukaryota</taxon>
        <taxon>Haptista</taxon>
        <taxon>Haptophyta</taxon>
        <taxon>Pavlovophyceae</taxon>
        <taxon>Pavlovales</taxon>
        <taxon>Pavlovaceae</taxon>
        <taxon>Diacronema</taxon>
    </lineage>
</organism>
<feature type="compositionally biased region" description="Low complexity" evidence="1">
    <location>
        <begin position="211"/>
        <end position="241"/>
    </location>
</feature>
<dbReference type="OMA" id="FARQEWV"/>
<keyword evidence="3" id="KW-1185">Reference proteome</keyword>
<evidence type="ECO:0000256" key="1">
    <source>
        <dbReference type="SAM" id="MobiDB-lite"/>
    </source>
</evidence>
<feature type="region of interest" description="Disordered" evidence="1">
    <location>
        <begin position="423"/>
        <end position="523"/>
    </location>
</feature>
<evidence type="ECO:0000313" key="2">
    <source>
        <dbReference type="EMBL" id="KAG8468801.1"/>
    </source>
</evidence>
<reference evidence="2" key="1">
    <citation type="submission" date="2021-05" db="EMBL/GenBank/DDBJ databases">
        <title>The genome of the haptophyte Pavlova lutheri (Diacronema luteri, Pavlovales) - a model for lipid biosynthesis in eukaryotic algae.</title>
        <authorList>
            <person name="Hulatt C.J."/>
            <person name="Posewitz M.C."/>
        </authorList>
    </citation>
    <scope>NUCLEOTIDE SEQUENCE</scope>
    <source>
        <strain evidence="2">NIVA-4/92</strain>
    </source>
</reference>
<protein>
    <submittedName>
        <fullName evidence="2">Uncharacterized protein</fullName>
    </submittedName>
</protein>
<feature type="region of interest" description="Disordered" evidence="1">
    <location>
        <begin position="125"/>
        <end position="185"/>
    </location>
</feature>
<name>A0A8J6CF66_DIALT</name>
<gene>
    <name evidence="2" type="ORF">KFE25_007319</name>
</gene>
<dbReference type="EMBL" id="JAGTXO010000003">
    <property type="protein sequence ID" value="KAG8468801.1"/>
    <property type="molecule type" value="Genomic_DNA"/>
</dbReference>
<dbReference type="Proteomes" id="UP000751190">
    <property type="component" value="Unassembled WGS sequence"/>
</dbReference>
<dbReference type="AlphaFoldDB" id="A0A8J6CF66"/>
<feature type="compositionally biased region" description="Basic and acidic residues" evidence="1">
    <location>
        <begin position="442"/>
        <end position="456"/>
    </location>
</feature>
<feature type="compositionally biased region" description="Polar residues" evidence="1">
    <location>
        <begin position="155"/>
        <end position="167"/>
    </location>
</feature>
<feature type="compositionally biased region" description="Basic and acidic residues" evidence="1">
    <location>
        <begin position="513"/>
        <end position="523"/>
    </location>
</feature>
<sequence>MEGSGNADAARERIREAAASTVRLRKLEAQLASWLVAQRAELRASADATSAAHDALLASLHAPRVAIGAGRAEGERARDEGAPGALERVDTAHCAPLRSPGAQPAAFPHIERAIRVRRAAHEPRSCAGAGAGAGADGSDGARDGCGPAQPIAALTSRTFALPSSPSSPRGAGIGDDTRGSSPAADVRARARFAALSRAAFGRGDAPAFAERDAAAAPARSAPSGGDSPPLARPRTADASAARARDVLDGAVREWRRERAARAAVISLHARRAALRRWSTAARASARIEPAAIVRLLPPLGRGTPAARQPRTAEPRWARRWRGRAGAPGAQRLALRRWRARVDARRRGGVRACAWARARDGAAADAWLLAPARLLRGFARQEWVVEHGRDRMAAEWRRARVKAATLVALRRALALSCDARAARAQTDGGVVAPGARAQEEEERPVGEAARRGERATRESASAATASPLRSLDMACARGDGGPPTASPTALSDSAGLADGGASPRPRGRRRVAARAHDVARMPAE</sequence>
<evidence type="ECO:0000313" key="3">
    <source>
        <dbReference type="Proteomes" id="UP000751190"/>
    </source>
</evidence>
<accession>A0A8J6CF66</accession>
<proteinExistence type="predicted"/>
<comment type="caution">
    <text evidence="2">The sequence shown here is derived from an EMBL/GenBank/DDBJ whole genome shotgun (WGS) entry which is preliminary data.</text>
</comment>
<feature type="region of interest" description="Disordered" evidence="1">
    <location>
        <begin position="211"/>
        <end position="242"/>
    </location>
</feature>